<accession>A0A2N7VF51</accession>
<dbReference type="EMBL" id="PNYB01000043">
    <property type="protein sequence ID" value="PMS15766.1"/>
    <property type="molecule type" value="Genomic_DNA"/>
</dbReference>
<organism evidence="1 2">
    <name type="scientific">Trinickia soli</name>
    <dbReference type="NCBI Taxonomy" id="380675"/>
    <lineage>
        <taxon>Bacteria</taxon>
        <taxon>Pseudomonadati</taxon>
        <taxon>Pseudomonadota</taxon>
        <taxon>Betaproteobacteria</taxon>
        <taxon>Burkholderiales</taxon>
        <taxon>Burkholderiaceae</taxon>
        <taxon>Trinickia</taxon>
    </lineage>
</organism>
<reference evidence="1 2" key="1">
    <citation type="submission" date="2018-01" db="EMBL/GenBank/DDBJ databases">
        <title>Whole genome analyses suggest that Burkholderia sensu lato contains two further novel genera in the rhizoxinica-symbiotica group Mycetohabitans gen. nov., and Trinickia gen. nov.: implications for the evolution of diazotrophy and nodulation in the Burkholderiaceae.</title>
        <authorList>
            <person name="Estrada-de los Santos P."/>
            <person name="Palmer M."/>
            <person name="Chavez-Ramirez B."/>
            <person name="Beukes C."/>
            <person name="Steenkamp E.T."/>
            <person name="Hirsch A.M."/>
            <person name="Manyaka P."/>
            <person name="Maluk M."/>
            <person name="Lafos M."/>
            <person name="Crook M."/>
            <person name="Gross E."/>
            <person name="Simon M.F."/>
            <person name="Bueno dos Reis Junior F."/>
            <person name="Poole P.S."/>
            <person name="Venter S.N."/>
            <person name="James E.K."/>
        </authorList>
    </citation>
    <scope>NUCLEOTIDE SEQUENCE [LARGE SCALE GENOMIC DNA]</scope>
    <source>
        <strain evidence="1 2">GP25-8</strain>
    </source>
</reference>
<evidence type="ECO:0000313" key="1">
    <source>
        <dbReference type="EMBL" id="PMS15766.1"/>
    </source>
</evidence>
<name>A0A2N7VF51_9BURK</name>
<gene>
    <name evidence="1" type="ORF">C0Z19_27115</name>
</gene>
<evidence type="ECO:0000313" key="2">
    <source>
        <dbReference type="Proteomes" id="UP000235347"/>
    </source>
</evidence>
<dbReference type="AlphaFoldDB" id="A0A2N7VF51"/>
<dbReference type="Proteomes" id="UP000235347">
    <property type="component" value="Unassembled WGS sequence"/>
</dbReference>
<comment type="caution">
    <text evidence="1">The sequence shown here is derived from an EMBL/GenBank/DDBJ whole genome shotgun (WGS) entry which is preliminary data.</text>
</comment>
<sequence length="231" mass="27033">MAQIGRWKIQMHQVLKPFMIPNRFFYSEQLSRIPNVFQIRSKAHGSHFTALRILLELHKGHDRKAPTFKPVAQLKAEFVETFGMAEDFDLNADMLLKYGLIEANNRLDIFDARVDSIKLTPYGEFVLNDLSLAFTYLELVCVDCAISDYEKSNSIAQLSIDEYRMHVERKRLARVELRVRKTDAFIQYLEQEEAREIELFNTHDQATITSRLRTVFNTERERILNSAQKNS</sequence>
<proteinExistence type="predicted"/>
<keyword evidence="2" id="KW-1185">Reference proteome</keyword>
<protein>
    <submittedName>
        <fullName evidence="1">Uncharacterized protein</fullName>
    </submittedName>
</protein>